<evidence type="ECO:0000313" key="2">
    <source>
        <dbReference type="Proteomes" id="UP000317835"/>
    </source>
</evidence>
<dbReference type="EMBL" id="CP036426">
    <property type="protein sequence ID" value="QDV32368.1"/>
    <property type="molecule type" value="Genomic_DNA"/>
</dbReference>
<protein>
    <recommendedName>
        <fullName evidence="3">Helix-turn-helix domain protein</fullName>
    </recommendedName>
</protein>
<gene>
    <name evidence="1" type="ORF">ElP_01960</name>
</gene>
<keyword evidence="2" id="KW-1185">Reference proteome</keyword>
<organism evidence="1 2">
    <name type="scientific">Tautonia plasticadhaerens</name>
    <dbReference type="NCBI Taxonomy" id="2527974"/>
    <lineage>
        <taxon>Bacteria</taxon>
        <taxon>Pseudomonadati</taxon>
        <taxon>Planctomycetota</taxon>
        <taxon>Planctomycetia</taxon>
        <taxon>Isosphaerales</taxon>
        <taxon>Isosphaeraceae</taxon>
        <taxon>Tautonia</taxon>
    </lineage>
</organism>
<proteinExistence type="predicted"/>
<sequence length="85" mass="9574">MNRDVDAYRRVDADCSMPGEAMGSTPIGRVTWRLADIAEALGVSRRALERERSAGRLPKPDLTIGRMPLWRPETIRGWIERGGRP</sequence>
<evidence type="ECO:0000313" key="1">
    <source>
        <dbReference type="EMBL" id="QDV32368.1"/>
    </source>
</evidence>
<reference evidence="1 2" key="1">
    <citation type="submission" date="2019-02" db="EMBL/GenBank/DDBJ databases">
        <title>Deep-cultivation of Planctomycetes and their phenomic and genomic characterization uncovers novel biology.</title>
        <authorList>
            <person name="Wiegand S."/>
            <person name="Jogler M."/>
            <person name="Boedeker C."/>
            <person name="Pinto D."/>
            <person name="Vollmers J."/>
            <person name="Rivas-Marin E."/>
            <person name="Kohn T."/>
            <person name="Peeters S.H."/>
            <person name="Heuer A."/>
            <person name="Rast P."/>
            <person name="Oberbeckmann S."/>
            <person name="Bunk B."/>
            <person name="Jeske O."/>
            <person name="Meyerdierks A."/>
            <person name="Storesund J.E."/>
            <person name="Kallscheuer N."/>
            <person name="Luecker S."/>
            <person name="Lage O.M."/>
            <person name="Pohl T."/>
            <person name="Merkel B.J."/>
            <person name="Hornburger P."/>
            <person name="Mueller R.-W."/>
            <person name="Bruemmer F."/>
            <person name="Labrenz M."/>
            <person name="Spormann A.M."/>
            <person name="Op den Camp H."/>
            <person name="Overmann J."/>
            <person name="Amann R."/>
            <person name="Jetten M.S.M."/>
            <person name="Mascher T."/>
            <person name="Medema M.H."/>
            <person name="Devos D.P."/>
            <person name="Kaster A.-K."/>
            <person name="Ovreas L."/>
            <person name="Rohde M."/>
            <person name="Galperin M.Y."/>
            <person name="Jogler C."/>
        </authorList>
    </citation>
    <scope>NUCLEOTIDE SEQUENCE [LARGE SCALE GENOMIC DNA]</scope>
    <source>
        <strain evidence="1 2">ElP</strain>
    </source>
</reference>
<dbReference type="Proteomes" id="UP000317835">
    <property type="component" value="Chromosome"/>
</dbReference>
<dbReference type="KEGG" id="tpla:ElP_01960"/>
<accession>A0A518GUU8</accession>
<name>A0A518GUU8_9BACT</name>
<evidence type="ECO:0008006" key="3">
    <source>
        <dbReference type="Google" id="ProtNLM"/>
    </source>
</evidence>
<dbReference type="AlphaFoldDB" id="A0A518GUU8"/>